<accession>A0A9J5WHH4</accession>
<dbReference type="Proteomes" id="UP000824120">
    <property type="component" value="Chromosome 11"/>
</dbReference>
<organism evidence="1 2">
    <name type="scientific">Solanum commersonii</name>
    <name type="common">Commerson's wild potato</name>
    <name type="synonym">Commerson's nightshade</name>
    <dbReference type="NCBI Taxonomy" id="4109"/>
    <lineage>
        <taxon>Eukaryota</taxon>
        <taxon>Viridiplantae</taxon>
        <taxon>Streptophyta</taxon>
        <taxon>Embryophyta</taxon>
        <taxon>Tracheophyta</taxon>
        <taxon>Spermatophyta</taxon>
        <taxon>Magnoliopsida</taxon>
        <taxon>eudicotyledons</taxon>
        <taxon>Gunneridae</taxon>
        <taxon>Pentapetalae</taxon>
        <taxon>asterids</taxon>
        <taxon>lamiids</taxon>
        <taxon>Solanales</taxon>
        <taxon>Solanaceae</taxon>
        <taxon>Solanoideae</taxon>
        <taxon>Solaneae</taxon>
        <taxon>Solanum</taxon>
    </lineage>
</organism>
<evidence type="ECO:0000313" key="1">
    <source>
        <dbReference type="EMBL" id="KAG5574416.1"/>
    </source>
</evidence>
<dbReference type="AlphaFoldDB" id="A0A9J5WHH4"/>
<keyword evidence="2" id="KW-1185">Reference proteome</keyword>
<reference evidence="1 2" key="1">
    <citation type="submission" date="2020-09" db="EMBL/GenBank/DDBJ databases">
        <title>De no assembly of potato wild relative species, Solanum commersonii.</title>
        <authorList>
            <person name="Cho K."/>
        </authorList>
    </citation>
    <scope>NUCLEOTIDE SEQUENCE [LARGE SCALE GENOMIC DNA]</scope>
    <source>
        <strain evidence="1">LZ3.2</strain>
        <tissue evidence="1">Leaf</tissue>
    </source>
</reference>
<name>A0A9J5WHH4_SOLCO</name>
<dbReference type="OrthoDB" id="1723256at2759"/>
<dbReference type="EMBL" id="JACXVP010000011">
    <property type="protein sequence ID" value="KAG5574416.1"/>
    <property type="molecule type" value="Genomic_DNA"/>
</dbReference>
<sequence>MGATYLVLRCTHSHYDNETTPNLNRDQDSLHLAPITALNCKRLIEKAGLVTLSPLTTYLLVFIARLEVKTVVRKTHLHYAGL</sequence>
<gene>
    <name evidence="1" type="ORF">H5410_054550</name>
</gene>
<protein>
    <submittedName>
        <fullName evidence="1">Uncharacterized protein</fullName>
    </submittedName>
</protein>
<evidence type="ECO:0000313" key="2">
    <source>
        <dbReference type="Proteomes" id="UP000824120"/>
    </source>
</evidence>
<comment type="caution">
    <text evidence="1">The sequence shown here is derived from an EMBL/GenBank/DDBJ whole genome shotgun (WGS) entry which is preliminary data.</text>
</comment>
<proteinExistence type="predicted"/>